<dbReference type="InterPro" id="IPR002192">
    <property type="entry name" value="PPDK_AMP/ATP-bd"/>
</dbReference>
<dbReference type="Pfam" id="PF01326">
    <property type="entry name" value="PPDK_N"/>
    <property type="match status" value="1"/>
</dbReference>
<dbReference type="SUPFAM" id="SSF56059">
    <property type="entry name" value="Glutathione synthetase ATP-binding domain-like"/>
    <property type="match status" value="1"/>
</dbReference>
<evidence type="ECO:0000313" key="2">
    <source>
        <dbReference type="EMBL" id="QHA01335.1"/>
    </source>
</evidence>
<keyword evidence="2" id="KW-0670">Pyruvate</keyword>
<dbReference type="GO" id="GO:0005524">
    <property type="term" value="F:ATP binding"/>
    <property type="evidence" value="ECO:0007669"/>
    <property type="project" value="InterPro"/>
</dbReference>
<evidence type="ECO:0000259" key="1">
    <source>
        <dbReference type="Pfam" id="PF01326"/>
    </source>
</evidence>
<reference evidence="2 3" key="1">
    <citation type="submission" date="2019-12" db="EMBL/GenBank/DDBJ databases">
        <title>Sequence classification of anaerobic respiratory reductive dehalogenases: First we see many, then we see few.</title>
        <authorList>
            <person name="Molenda O."/>
            <person name="Puentes Jacome L.A."/>
            <person name="Cao X."/>
            <person name="Nesbo C.L."/>
            <person name="Tang S."/>
            <person name="Morson N."/>
            <person name="Patron J."/>
            <person name="Lomheim L."/>
            <person name="Wishart D.S."/>
            <person name="Edwards E.A."/>
        </authorList>
    </citation>
    <scope>NUCLEOTIDE SEQUENCE [LARGE SCALE GENOMIC DNA]</scope>
    <source>
        <strain evidence="2 3">12DCA</strain>
    </source>
</reference>
<protein>
    <submittedName>
        <fullName evidence="2">Phosphoenolpyruvate synthase</fullName>
    </submittedName>
</protein>
<dbReference type="AlphaFoldDB" id="A0A857DLT3"/>
<dbReference type="RefSeq" id="WP_068882922.1">
    <property type="nucleotide sequence ID" value="NZ_CP046996.1"/>
</dbReference>
<sequence length="868" mass="99721">MDQRKKIRSGLPGLDEIIDHLRIGDNVVLQVDNIADYESFVLPFVRTSLDEGRKVIYMRFARHSPIIDDNENVKVYHIDAEHGFEAFSTQVHQIIAAEGEEAFYVFDCLSDLLYTWATDLMIGNFFQITCPYLYELKTVAFFAIYKNMNSYETISAIRETTQVLMNIYNVRGQTYIHPVKVIDRYSPTMFLPHIKQAQDFIPLTSSSDASKLFADMSLNVFDAPRRHLDYWDRMFLKASDTYEKVKFSRIPSAEEKNLVEKLCRMVLSRDERFLELLTKVFTLEDLLQIKSSLIGSGFIGGKAVGMLLARKILLEDENFDYKKILEPHDSFYIGSDVFYTYLVKNGLWKLRMEQRKPEKYFSLARVIKSKILSGVFPENVKNHFLRVLEYFGQSPIIVRSSSLLEDGFGNSFAGKYESVFCTNQGTLEHRYLEFENAVKQVFASTMSDDALMYRLKRGIADQDEQMALLVQRVSGSYRKEYFFPDLAGVGYSNNIYVWDEKMSPKAGMLRVVVGLGTRAVNRTAGDYARIIAIDEPLSSPLTDFDDYRQYAQRNIDALMVTKNSMIGIAFNDLLNEIDDPKLHYFAQRDYTAEKMMKEIGQQGRQAWIINFDQFLSDSTFVGVIQKMLKCLEKFYAYPVDIEFTVNFKDLDHYQINLLQCRPLPAKGLKSKVVFPKHIDFQKTFFQSHNTFMGGNIHYGIQRIIYVEPETYSRLSDLEKYRVARCIGKLNSQIEKENMTVLLLGPGRWGTSTPSLGVPVYFSEINNITVLGEIAVKEGGFTPEISYGTHFFQDLIESDIFYVALFPEGRGGVLQTKLLNHFQNLLPELLPLSASLGEIIKVYDVNKGMHKALEIIADVGKQKAVCFFK</sequence>
<dbReference type="EMBL" id="CP046996">
    <property type="protein sequence ID" value="QHA01335.1"/>
    <property type="molecule type" value="Genomic_DNA"/>
</dbReference>
<accession>A0A857DLT3</accession>
<organism evidence="2 3">
    <name type="scientific">Dehalobacter restrictus</name>
    <dbReference type="NCBI Taxonomy" id="55583"/>
    <lineage>
        <taxon>Bacteria</taxon>
        <taxon>Bacillati</taxon>
        <taxon>Bacillota</taxon>
        <taxon>Clostridia</taxon>
        <taxon>Eubacteriales</taxon>
        <taxon>Desulfitobacteriaceae</taxon>
        <taxon>Dehalobacter</taxon>
    </lineage>
</organism>
<dbReference type="GO" id="GO:0016301">
    <property type="term" value="F:kinase activity"/>
    <property type="evidence" value="ECO:0007669"/>
    <property type="project" value="InterPro"/>
</dbReference>
<evidence type="ECO:0000313" key="3">
    <source>
        <dbReference type="Proteomes" id="UP000430508"/>
    </source>
</evidence>
<name>A0A857DLT3_9FIRM</name>
<dbReference type="InterPro" id="IPR013815">
    <property type="entry name" value="ATP_grasp_subdomain_1"/>
</dbReference>
<proteinExistence type="predicted"/>
<feature type="domain" description="Pyruvate phosphate dikinase AMP/ATP-binding" evidence="1">
    <location>
        <begin position="299"/>
        <end position="668"/>
    </location>
</feature>
<dbReference type="Gene3D" id="3.30.1490.20">
    <property type="entry name" value="ATP-grasp fold, A domain"/>
    <property type="match status" value="1"/>
</dbReference>
<dbReference type="Proteomes" id="UP000430508">
    <property type="component" value="Chromosome"/>
</dbReference>
<gene>
    <name evidence="2" type="ORF">GQ588_12125</name>
</gene>